<keyword evidence="4 6" id="KW-1133">Transmembrane helix</keyword>
<accession>A0ABM3QWR9</accession>
<protein>
    <submittedName>
        <fullName evidence="8">Protein NRT1/ PTR FAMILY 5.4-like</fullName>
    </submittedName>
</protein>
<feature type="transmembrane region" description="Helical" evidence="6">
    <location>
        <begin position="47"/>
        <end position="72"/>
    </location>
</feature>
<evidence type="ECO:0000256" key="3">
    <source>
        <dbReference type="ARBA" id="ARBA00022692"/>
    </source>
</evidence>
<evidence type="ECO:0000256" key="1">
    <source>
        <dbReference type="ARBA" id="ARBA00004141"/>
    </source>
</evidence>
<dbReference type="InterPro" id="IPR036259">
    <property type="entry name" value="MFS_trans_sf"/>
</dbReference>
<proteinExistence type="inferred from homology"/>
<dbReference type="PANTHER" id="PTHR11654">
    <property type="entry name" value="OLIGOPEPTIDE TRANSPORTER-RELATED"/>
    <property type="match status" value="1"/>
</dbReference>
<reference evidence="8" key="2">
    <citation type="submission" date="2025-08" db="UniProtKB">
        <authorList>
            <consortium name="RefSeq"/>
        </authorList>
    </citation>
    <scope>IDENTIFICATION</scope>
    <source>
        <tissue evidence="8">Leaf</tissue>
    </source>
</reference>
<keyword evidence="7" id="KW-1185">Reference proteome</keyword>
<evidence type="ECO:0000313" key="8">
    <source>
        <dbReference type="RefSeq" id="XP_056687792.1"/>
    </source>
</evidence>
<evidence type="ECO:0000256" key="4">
    <source>
        <dbReference type="ARBA" id="ARBA00022989"/>
    </source>
</evidence>
<evidence type="ECO:0000256" key="2">
    <source>
        <dbReference type="ARBA" id="ARBA00005982"/>
    </source>
</evidence>
<dbReference type="RefSeq" id="XP_056687792.1">
    <property type="nucleotide sequence ID" value="XM_056831814.1"/>
</dbReference>
<name>A0ABM3QWR9_SPIOL</name>
<organism evidence="7 8">
    <name type="scientific">Spinacia oleracea</name>
    <name type="common">Spinach</name>
    <dbReference type="NCBI Taxonomy" id="3562"/>
    <lineage>
        <taxon>Eukaryota</taxon>
        <taxon>Viridiplantae</taxon>
        <taxon>Streptophyta</taxon>
        <taxon>Embryophyta</taxon>
        <taxon>Tracheophyta</taxon>
        <taxon>Spermatophyta</taxon>
        <taxon>Magnoliopsida</taxon>
        <taxon>eudicotyledons</taxon>
        <taxon>Gunneridae</taxon>
        <taxon>Pentapetalae</taxon>
        <taxon>Caryophyllales</taxon>
        <taxon>Chenopodiaceae</taxon>
        <taxon>Chenopodioideae</taxon>
        <taxon>Anserineae</taxon>
        <taxon>Spinacia</taxon>
    </lineage>
</organism>
<dbReference type="Gene3D" id="1.20.1250.20">
    <property type="entry name" value="MFS general substrate transporter like domains"/>
    <property type="match status" value="1"/>
</dbReference>
<comment type="subcellular location">
    <subcellularLocation>
        <location evidence="1">Membrane</location>
        <topology evidence="1">Multi-pass membrane protein</topology>
    </subcellularLocation>
</comment>
<dbReference type="InterPro" id="IPR000109">
    <property type="entry name" value="POT_fam"/>
</dbReference>
<keyword evidence="5 6" id="KW-0472">Membrane</keyword>
<dbReference type="GeneID" id="130462847"/>
<dbReference type="Pfam" id="PF00854">
    <property type="entry name" value="PTR2"/>
    <property type="match status" value="1"/>
</dbReference>
<keyword evidence="3 6" id="KW-0812">Transmembrane</keyword>
<evidence type="ECO:0000256" key="5">
    <source>
        <dbReference type="ARBA" id="ARBA00023136"/>
    </source>
</evidence>
<sequence>MLHLINFLNLTSRCLDKAMMIDDKDLSMKSKNPWRLCSVKKVEEVKLIIRLLPIWICTFAYAIIVAQVHTFFIKQASTMNRSIGHKFEIPPAYLQVIPGFTILVCVPLYDILFVPSMRNLTKTPLRHKHTPESRGSALGWDYPYSPL</sequence>
<evidence type="ECO:0000256" key="6">
    <source>
        <dbReference type="SAM" id="Phobius"/>
    </source>
</evidence>
<evidence type="ECO:0000313" key="7">
    <source>
        <dbReference type="Proteomes" id="UP000813463"/>
    </source>
</evidence>
<dbReference type="Proteomes" id="UP000813463">
    <property type="component" value="Chromosome 1"/>
</dbReference>
<gene>
    <name evidence="8" type="primary">LOC130462847</name>
</gene>
<reference evidence="7" key="1">
    <citation type="journal article" date="2021" name="Nat. Commun.">
        <title>Genomic analyses provide insights into spinach domestication and the genetic basis of agronomic traits.</title>
        <authorList>
            <person name="Cai X."/>
            <person name="Sun X."/>
            <person name="Xu C."/>
            <person name="Sun H."/>
            <person name="Wang X."/>
            <person name="Ge C."/>
            <person name="Zhang Z."/>
            <person name="Wang Q."/>
            <person name="Fei Z."/>
            <person name="Jiao C."/>
            <person name="Wang Q."/>
        </authorList>
    </citation>
    <scope>NUCLEOTIDE SEQUENCE [LARGE SCALE GENOMIC DNA]</scope>
    <source>
        <strain evidence="7">cv. Varoflay</strain>
    </source>
</reference>
<feature type="transmembrane region" description="Helical" evidence="6">
    <location>
        <begin position="92"/>
        <end position="112"/>
    </location>
</feature>
<comment type="similarity">
    <text evidence="2">Belongs to the major facilitator superfamily. Proton-dependent oligopeptide transporter (POT/PTR) (TC 2.A.17) family.</text>
</comment>